<protein>
    <submittedName>
        <fullName evidence="1">Uncharacterized protein</fullName>
    </submittedName>
</protein>
<dbReference type="AlphaFoldDB" id="A0A4P7NFJ8"/>
<dbReference type="Pfam" id="PF20150">
    <property type="entry name" value="2EXR"/>
    <property type="match status" value="1"/>
</dbReference>
<sequence length="391" mass="44573">MDLSRFALLPTELQSLVWQYFVDDATADARVLDFSIRVDKADHRQRWKAVPGPLLYDRARPAATTLSVCRESRYFALKALPDTLAVERGRRRGIVRFNKDRDIVAISAISVINQIPFFDFDRTENPSCIIPGFSDNIRNLALKGMVVGDYGLMTKAERYPILVNLWNLLAMFHNLRTLFELMSWDEYAPHTMAWCTASEGVTVQEVAVHPHPRSRILEPLTTIWPDVTTSHPAGMTGNTHLQPKQLGWLSDRLTELSNMDNRDFIAWIAGFKAWPMVEFYGTTAHQALAELRTTPVEQLPMGDEWDTDEAKSCKTEADEDGWSRKGYEDEAEIGPGDNCSVCSDDFPVEMASILAKSQRWFCARCKIEEPETDCDMLMDRDHVYKWLDGIV</sequence>
<dbReference type="InterPro" id="IPR045518">
    <property type="entry name" value="2EXR"/>
</dbReference>
<accession>A0A4P7NFJ8</accession>
<proteinExistence type="predicted"/>
<organism evidence="1 2">
    <name type="scientific">Pyricularia oryzae</name>
    <name type="common">Rice blast fungus</name>
    <name type="synonym">Magnaporthe oryzae</name>
    <dbReference type="NCBI Taxonomy" id="318829"/>
    <lineage>
        <taxon>Eukaryota</taxon>
        <taxon>Fungi</taxon>
        <taxon>Dikarya</taxon>
        <taxon>Ascomycota</taxon>
        <taxon>Pezizomycotina</taxon>
        <taxon>Sordariomycetes</taxon>
        <taxon>Sordariomycetidae</taxon>
        <taxon>Magnaporthales</taxon>
        <taxon>Pyriculariaceae</taxon>
        <taxon>Pyricularia</taxon>
    </lineage>
</organism>
<gene>
    <name evidence="1" type="ORF">PoMZ_07608</name>
</gene>
<evidence type="ECO:0000313" key="1">
    <source>
        <dbReference type="EMBL" id="QBZ60666.1"/>
    </source>
</evidence>
<dbReference type="EMBL" id="CP034207">
    <property type="protein sequence ID" value="QBZ60666.1"/>
    <property type="molecule type" value="Genomic_DNA"/>
</dbReference>
<evidence type="ECO:0000313" key="2">
    <source>
        <dbReference type="Proteomes" id="UP000294847"/>
    </source>
</evidence>
<name>A0A4P7NFJ8_PYROR</name>
<dbReference type="Proteomes" id="UP000294847">
    <property type="component" value="Chromosome 4"/>
</dbReference>
<reference evidence="1 2" key="1">
    <citation type="journal article" date="2019" name="Mol. Biol. Evol.">
        <title>Blast fungal genomes show frequent chromosomal changes, gene gains and losses, and effector gene turnover.</title>
        <authorList>
            <person name="Gomez Luciano L.B."/>
            <person name="Jason Tsai I."/>
            <person name="Chuma I."/>
            <person name="Tosa Y."/>
            <person name="Chen Y.H."/>
            <person name="Li J.Y."/>
            <person name="Li M.Y."/>
            <person name="Jade Lu M.Y."/>
            <person name="Nakayashiki H."/>
            <person name="Li W.H."/>
        </authorList>
    </citation>
    <scope>NUCLEOTIDE SEQUENCE [LARGE SCALE GENOMIC DNA]</scope>
    <source>
        <strain evidence="1">MZ5-1-6</strain>
    </source>
</reference>